<feature type="transmembrane region" description="Helical" evidence="2">
    <location>
        <begin position="95"/>
        <end position="117"/>
    </location>
</feature>
<sequence length="461" mass="51401">MNSLTQLAPRIKTISLFALPISMTSLVNILANFFAVFFVAQLGIDELAAATLASSTHITVLVTVTAVLYAVSILISHEYSSSSTQEHPQKNIGALFQSSILVSALLSGAAGVLLWHGDKILTLFGQDEHLVSFTTHYFHYAACSLFPNLVAMSVGQFYLGIGNSHFGLINALIRLPFVLFFSYVLVLGRLDFPKMGLTGVTCANFIVNSLYCIIILMYLFFNKKLKPYLLFRQRPLFRWILCQRILKLGIPIGVQFGAELLVMAVMTFLLGFMGVIPLAASQIVSQFSLLAIMLVLGLTQATSILISGEFAKKNLYLIKEYAQAIQTIIQIFFVFLALIFLMFHNLFLSLFMNPADEHNQQLKYYALVFFAISFVTMYFDAVRNSFSAILRGVHDSQSPMKIGLLSLWCISLPCACFFAFGLHWGAIGLQSGFVSGFFVASLILRIKMHRILDNHIDIIRR</sequence>
<evidence type="ECO:0000313" key="4">
    <source>
        <dbReference type="Proteomes" id="UP000054662"/>
    </source>
</evidence>
<feature type="transmembrane region" description="Helical" evidence="2">
    <location>
        <begin position="196"/>
        <end position="221"/>
    </location>
</feature>
<organism evidence="3 4">
    <name type="scientific">Legionella worsleiensis</name>
    <dbReference type="NCBI Taxonomy" id="45076"/>
    <lineage>
        <taxon>Bacteria</taxon>
        <taxon>Pseudomonadati</taxon>
        <taxon>Pseudomonadota</taxon>
        <taxon>Gammaproteobacteria</taxon>
        <taxon>Legionellales</taxon>
        <taxon>Legionellaceae</taxon>
        <taxon>Legionella</taxon>
    </lineage>
</organism>
<dbReference type="RefSeq" id="WP_058493661.1">
    <property type="nucleotide sequence ID" value="NZ_CBCRUR010000015.1"/>
</dbReference>
<keyword evidence="4" id="KW-1185">Reference proteome</keyword>
<keyword evidence="2" id="KW-1133">Transmembrane helix</keyword>
<protein>
    <submittedName>
        <fullName evidence="3">MATE efflux family protein</fullName>
    </submittedName>
</protein>
<evidence type="ECO:0000313" key="3">
    <source>
        <dbReference type="EMBL" id="KTD78001.1"/>
    </source>
</evidence>
<dbReference type="NCBIfam" id="TIGR00797">
    <property type="entry name" value="matE"/>
    <property type="match status" value="1"/>
</dbReference>
<dbReference type="GO" id="GO:0042910">
    <property type="term" value="F:xenobiotic transmembrane transporter activity"/>
    <property type="evidence" value="ECO:0007669"/>
    <property type="project" value="InterPro"/>
</dbReference>
<keyword evidence="1" id="KW-0813">Transport</keyword>
<feature type="transmembrane region" description="Helical" evidence="2">
    <location>
        <begin position="137"/>
        <end position="159"/>
    </location>
</feature>
<dbReference type="Pfam" id="PF01554">
    <property type="entry name" value="MatE"/>
    <property type="match status" value="2"/>
</dbReference>
<feature type="transmembrane region" description="Helical" evidence="2">
    <location>
        <begin position="171"/>
        <end position="190"/>
    </location>
</feature>
<dbReference type="OrthoDB" id="9780160at2"/>
<dbReference type="InterPro" id="IPR002528">
    <property type="entry name" value="MATE_fam"/>
</dbReference>
<accession>A0A0W1A9J6</accession>
<comment type="caution">
    <text evidence="3">The sequence shown here is derived from an EMBL/GenBank/DDBJ whole genome shotgun (WGS) entry which is preliminary data.</text>
</comment>
<keyword evidence="2" id="KW-0812">Transmembrane</keyword>
<dbReference type="PATRIC" id="fig|45076.6.peg.2051"/>
<feature type="transmembrane region" description="Helical" evidence="2">
    <location>
        <begin position="21"/>
        <end position="44"/>
    </location>
</feature>
<gene>
    <name evidence="3" type="ORF">Lwor_1883</name>
</gene>
<dbReference type="STRING" id="45076.Lwor_1883"/>
<name>A0A0W1A9J6_9GAMM</name>
<reference evidence="3 4" key="1">
    <citation type="submission" date="2015-11" db="EMBL/GenBank/DDBJ databases">
        <title>Genomic analysis of 38 Legionella species identifies large and diverse effector repertoires.</title>
        <authorList>
            <person name="Burstein D."/>
            <person name="Amaro F."/>
            <person name="Zusman T."/>
            <person name="Lifshitz Z."/>
            <person name="Cohen O."/>
            <person name="Gilbert J.A."/>
            <person name="Pupko T."/>
            <person name="Shuman H.A."/>
            <person name="Segal G."/>
        </authorList>
    </citation>
    <scope>NUCLEOTIDE SEQUENCE [LARGE SCALE GENOMIC DNA]</scope>
    <source>
        <strain evidence="3 4">ATCC 49508</strain>
    </source>
</reference>
<feature type="transmembrane region" description="Helical" evidence="2">
    <location>
        <begin position="286"/>
        <end position="306"/>
    </location>
</feature>
<evidence type="ECO:0000256" key="2">
    <source>
        <dbReference type="SAM" id="Phobius"/>
    </source>
</evidence>
<evidence type="ECO:0000256" key="1">
    <source>
        <dbReference type="ARBA" id="ARBA00022448"/>
    </source>
</evidence>
<dbReference type="EMBL" id="LNZC01000022">
    <property type="protein sequence ID" value="KTD78001.1"/>
    <property type="molecule type" value="Genomic_DNA"/>
</dbReference>
<dbReference type="AlphaFoldDB" id="A0A0W1A9J6"/>
<dbReference type="InterPro" id="IPR050222">
    <property type="entry name" value="MATE_MdtK"/>
</dbReference>
<feature type="transmembrane region" description="Helical" evidence="2">
    <location>
        <begin position="402"/>
        <end position="420"/>
    </location>
</feature>
<dbReference type="Proteomes" id="UP000054662">
    <property type="component" value="Unassembled WGS sequence"/>
</dbReference>
<feature type="transmembrane region" description="Helical" evidence="2">
    <location>
        <begin position="327"/>
        <end position="352"/>
    </location>
</feature>
<dbReference type="GO" id="GO:0005886">
    <property type="term" value="C:plasma membrane"/>
    <property type="evidence" value="ECO:0007669"/>
    <property type="project" value="TreeGrafter"/>
</dbReference>
<dbReference type="PANTHER" id="PTHR43298">
    <property type="entry name" value="MULTIDRUG RESISTANCE PROTEIN NORM-RELATED"/>
    <property type="match status" value="1"/>
</dbReference>
<feature type="transmembrane region" description="Helical" evidence="2">
    <location>
        <begin position="426"/>
        <end position="444"/>
    </location>
</feature>
<proteinExistence type="predicted"/>
<keyword evidence="2" id="KW-0472">Membrane</keyword>
<feature type="transmembrane region" description="Helical" evidence="2">
    <location>
        <begin position="56"/>
        <end position="75"/>
    </location>
</feature>
<feature type="transmembrane region" description="Helical" evidence="2">
    <location>
        <begin position="364"/>
        <end position="381"/>
    </location>
</feature>
<dbReference type="PANTHER" id="PTHR43298:SF2">
    <property type="entry name" value="FMN_FAD EXPORTER YEEO-RELATED"/>
    <property type="match status" value="1"/>
</dbReference>
<dbReference type="GO" id="GO:0015297">
    <property type="term" value="F:antiporter activity"/>
    <property type="evidence" value="ECO:0007669"/>
    <property type="project" value="InterPro"/>
</dbReference>